<accession>A0A0D9QF54</accession>
<gene>
    <name evidence="1" type="ORF">AK88_04691</name>
</gene>
<evidence type="ECO:0000313" key="1">
    <source>
        <dbReference type="EMBL" id="KJP85660.1"/>
    </source>
</evidence>
<name>A0A0D9QF54_PLAFR</name>
<reference evidence="1 2" key="1">
    <citation type="submission" date="2014-03" db="EMBL/GenBank/DDBJ databases">
        <title>The Genome Sequence of Plasmodium fragile nilgiri.</title>
        <authorList>
            <consortium name="The Broad Institute Genomics Platform"/>
            <consortium name="The Broad Institute Genome Sequencing Center for Infectious Disease"/>
            <person name="Neafsey D."/>
            <person name="Duraisingh M."/>
            <person name="Young S.K."/>
            <person name="Zeng Q."/>
            <person name="Gargeya S."/>
            <person name="Abouelleil A."/>
            <person name="Alvarado L."/>
            <person name="Chapman S.B."/>
            <person name="Gainer-Dewar J."/>
            <person name="Goldberg J."/>
            <person name="Griggs A."/>
            <person name="Gujja S."/>
            <person name="Hansen M."/>
            <person name="Howarth C."/>
            <person name="Imamovic A."/>
            <person name="Larimer J."/>
            <person name="Pearson M."/>
            <person name="Poon T.W."/>
            <person name="Priest M."/>
            <person name="Roberts A."/>
            <person name="Saif S."/>
            <person name="Shea T."/>
            <person name="Sykes S."/>
            <person name="Wortman J."/>
            <person name="Nusbaum C."/>
            <person name="Birren B."/>
        </authorList>
    </citation>
    <scope>NUCLEOTIDE SEQUENCE [LARGE SCALE GENOMIC DNA]</scope>
    <source>
        <strain evidence="2">nilgiri</strain>
    </source>
</reference>
<keyword evidence="2" id="KW-1185">Reference proteome</keyword>
<dbReference type="Proteomes" id="UP000054561">
    <property type="component" value="Unassembled WGS sequence"/>
</dbReference>
<proteinExistence type="predicted"/>
<dbReference type="AlphaFoldDB" id="A0A0D9QF54"/>
<dbReference type="RefSeq" id="XP_012337722.1">
    <property type="nucleotide sequence ID" value="XM_012482299.1"/>
</dbReference>
<dbReference type="GeneID" id="24270005"/>
<evidence type="ECO:0000313" key="2">
    <source>
        <dbReference type="Proteomes" id="UP000054561"/>
    </source>
</evidence>
<sequence>MKPKKISYNISEKIHYSLICKICIICECIEVILFHFKRSKRGMNQGYIIYLYFFVHYVCNKNITCNLQKKNERRKSSILLGTFWRRNQRIHGCQKNLKGTNAIIYLRNMRLTFNILSHSRKMQRGIVCKGQKNN</sequence>
<organism evidence="1 2">
    <name type="scientific">Plasmodium fragile</name>
    <dbReference type="NCBI Taxonomy" id="5857"/>
    <lineage>
        <taxon>Eukaryota</taxon>
        <taxon>Sar</taxon>
        <taxon>Alveolata</taxon>
        <taxon>Apicomplexa</taxon>
        <taxon>Aconoidasida</taxon>
        <taxon>Haemosporida</taxon>
        <taxon>Plasmodiidae</taxon>
        <taxon>Plasmodium</taxon>
        <taxon>Plasmodium (Plasmodium)</taxon>
    </lineage>
</organism>
<dbReference type="VEuPathDB" id="PlasmoDB:AK88_04691"/>
<dbReference type="EMBL" id="KQ001716">
    <property type="protein sequence ID" value="KJP85660.1"/>
    <property type="molecule type" value="Genomic_DNA"/>
</dbReference>
<protein>
    <submittedName>
        <fullName evidence="1">Uncharacterized protein</fullName>
    </submittedName>
</protein>